<feature type="region of interest" description="Disordered" evidence="1">
    <location>
        <begin position="106"/>
        <end position="142"/>
    </location>
</feature>
<reference evidence="2" key="1">
    <citation type="journal article" date="2020" name="Stud. Mycol.">
        <title>101 Dothideomycetes genomes: a test case for predicting lifestyles and emergence of pathogens.</title>
        <authorList>
            <person name="Haridas S."/>
            <person name="Albert R."/>
            <person name="Binder M."/>
            <person name="Bloem J."/>
            <person name="Labutti K."/>
            <person name="Salamov A."/>
            <person name="Andreopoulos B."/>
            <person name="Baker S."/>
            <person name="Barry K."/>
            <person name="Bills G."/>
            <person name="Bluhm B."/>
            <person name="Cannon C."/>
            <person name="Castanera R."/>
            <person name="Culley D."/>
            <person name="Daum C."/>
            <person name="Ezra D."/>
            <person name="Gonzalez J."/>
            <person name="Henrissat B."/>
            <person name="Kuo A."/>
            <person name="Liang C."/>
            <person name="Lipzen A."/>
            <person name="Lutzoni F."/>
            <person name="Magnuson J."/>
            <person name="Mondo S."/>
            <person name="Nolan M."/>
            <person name="Ohm R."/>
            <person name="Pangilinan J."/>
            <person name="Park H.-J."/>
            <person name="Ramirez L."/>
            <person name="Alfaro M."/>
            <person name="Sun H."/>
            <person name="Tritt A."/>
            <person name="Yoshinaga Y."/>
            <person name="Zwiers L.-H."/>
            <person name="Turgeon B."/>
            <person name="Goodwin S."/>
            <person name="Spatafora J."/>
            <person name="Crous P."/>
            <person name="Grigoriev I."/>
        </authorList>
    </citation>
    <scope>NUCLEOTIDE SEQUENCE</scope>
    <source>
        <strain evidence="2">SCOH1-5</strain>
    </source>
</reference>
<evidence type="ECO:0000313" key="3">
    <source>
        <dbReference type="Proteomes" id="UP000799539"/>
    </source>
</evidence>
<evidence type="ECO:0000256" key="1">
    <source>
        <dbReference type="SAM" id="MobiDB-lite"/>
    </source>
</evidence>
<keyword evidence="3" id="KW-1185">Reference proteome</keyword>
<accession>A0A6A6FWE3</accession>
<dbReference type="AlphaFoldDB" id="A0A6A6FWE3"/>
<feature type="compositionally biased region" description="Low complexity" evidence="1">
    <location>
        <begin position="191"/>
        <end position="204"/>
    </location>
</feature>
<organism evidence="2 3">
    <name type="scientific">Cercospora zeae-maydis SCOH1-5</name>
    <dbReference type="NCBI Taxonomy" id="717836"/>
    <lineage>
        <taxon>Eukaryota</taxon>
        <taxon>Fungi</taxon>
        <taxon>Dikarya</taxon>
        <taxon>Ascomycota</taxon>
        <taxon>Pezizomycotina</taxon>
        <taxon>Dothideomycetes</taxon>
        <taxon>Dothideomycetidae</taxon>
        <taxon>Mycosphaerellales</taxon>
        <taxon>Mycosphaerellaceae</taxon>
        <taxon>Cercospora</taxon>
    </lineage>
</organism>
<protein>
    <submittedName>
        <fullName evidence="2">Uncharacterized protein</fullName>
    </submittedName>
</protein>
<proteinExistence type="predicted"/>
<name>A0A6A6FWE3_9PEZI</name>
<feature type="compositionally biased region" description="Polar residues" evidence="1">
    <location>
        <begin position="205"/>
        <end position="214"/>
    </location>
</feature>
<gene>
    <name evidence="2" type="ORF">CERZMDRAFT_92362</name>
</gene>
<feature type="region of interest" description="Disordered" evidence="1">
    <location>
        <begin position="185"/>
        <end position="214"/>
    </location>
</feature>
<sequence>MAMASTRPSPAFSRPSYMENLYKEASYRDVPNTPPASLHSYKSSISTTSTASNYSLHSTYQSTRPLSPPIEESSSDTISIRSKKSFLSPKRAFRFGAILQRNRHTYPQTTEQAEPAPLPISQPVRDISPRNPTTPPASASTSPCLEGQVVAVHHRPSLPRLQTNFRPAKFGPPEAIDTYEKKALPALPATSRSPSRQPSRVPSRTLSQPQATMTRQKLTAELCSPRSERGCRQCYYFAARNCNGYVIGGEVGDACETCLSAGFFGAK</sequence>
<evidence type="ECO:0000313" key="2">
    <source>
        <dbReference type="EMBL" id="KAF2217709.1"/>
    </source>
</evidence>
<dbReference type="OrthoDB" id="3884218at2759"/>
<dbReference type="Proteomes" id="UP000799539">
    <property type="component" value="Unassembled WGS sequence"/>
</dbReference>
<dbReference type="EMBL" id="ML992662">
    <property type="protein sequence ID" value="KAF2217709.1"/>
    <property type="molecule type" value="Genomic_DNA"/>
</dbReference>
<feature type="region of interest" description="Disordered" evidence="1">
    <location>
        <begin position="59"/>
        <end position="81"/>
    </location>
</feature>